<feature type="region of interest" description="Disordered" evidence="1">
    <location>
        <begin position="87"/>
        <end position="127"/>
    </location>
</feature>
<proteinExistence type="predicted"/>
<feature type="compositionally biased region" description="Basic and acidic residues" evidence="1">
    <location>
        <begin position="91"/>
        <end position="105"/>
    </location>
</feature>
<comment type="caution">
    <text evidence="2">The sequence shown here is derived from an EMBL/GenBank/DDBJ whole genome shotgun (WGS) entry which is preliminary data.</text>
</comment>
<evidence type="ECO:0000313" key="3">
    <source>
        <dbReference type="Proteomes" id="UP000761534"/>
    </source>
</evidence>
<gene>
    <name evidence="2" type="ORF">TRICI_003220</name>
</gene>
<feature type="compositionally biased region" description="Polar residues" evidence="1">
    <location>
        <begin position="1"/>
        <end position="14"/>
    </location>
</feature>
<dbReference type="EMBL" id="SWFS01000228">
    <property type="protein sequence ID" value="KAA8913349.1"/>
    <property type="molecule type" value="Genomic_DNA"/>
</dbReference>
<feature type="compositionally biased region" description="Gly residues" evidence="1">
    <location>
        <begin position="51"/>
        <end position="63"/>
    </location>
</feature>
<evidence type="ECO:0000256" key="1">
    <source>
        <dbReference type="SAM" id="MobiDB-lite"/>
    </source>
</evidence>
<protein>
    <submittedName>
        <fullName evidence="2">Uncharacterized protein</fullName>
    </submittedName>
</protein>
<accession>A0A642V3S2</accession>
<reference evidence="2" key="1">
    <citation type="journal article" date="2019" name="G3 (Bethesda)">
        <title>Genome Assemblies of Two Rare Opportunistic Yeast Pathogens: Diutina rugosa (syn. Candida rugosa) and Trichomonascus ciferrii (syn. Candida ciferrii).</title>
        <authorList>
            <person name="Mixao V."/>
            <person name="Saus E."/>
            <person name="Hansen A.P."/>
            <person name="Lass-Florl C."/>
            <person name="Gabaldon T."/>
        </authorList>
    </citation>
    <scope>NUCLEOTIDE SEQUENCE</scope>
    <source>
        <strain evidence="2">CBS 4856</strain>
    </source>
</reference>
<dbReference type="AlphaFoldDB" id="A0A642V3S2"/>
<name>A0A642V3S2_9ASCO</name>
<organism evidence="2 3">
    <name type="scientific">Trichomonascus ciferrii</name>
    <dbReference type="NCBI Taxonomy" id="44093"/>
    <lineage>
        <taxon>Eukaryota</taxon>
        <taxon>Fungi</taxon>
        <taxon>Dikarya</taxon>
        <taxon>Ascomycota</taxon>
        <taxon>Saccharomycotina</taxon>
        <taxon>Dipodascomycetes</taxon>
        <taxon>Dipodascales</taxon>
        <taxon>Trichomonascaceae</taxon>
        <taxon>Trichomonascus</taxon>
        <taxon>Trichomonascus ciferrii complex</taxon>
    </lineage>
</organism>
<keyword evidence="3" id="KW-1185">Reference proteome</keyword>
<feature type="region of interest" description="Disordered" evidence="1">
    <location>
        <begin position="1"/>
        <end position="69"/>
    </location>
</feature>
<dbReference type="VEuPathDB" id="FungiDB:TRICI_003220"/>
<sequence>MTFTPPSSRGQPQASGHRRVHSTYEAPRPLVEAANIPKNWKRRTQSHGQLLSGGGGGGDGGGNTPPVTSSELMARLASLEATTRELSSQLELERASKRLGRRDDATSTSSTMLSRRSSRTAASPDVYAPLPGILNEDQVRAKAPLLLAEKLQNKALTARPPARLLIHSTENLGAKLLEIQQCLINACIGYHNWSGQLVHFVSPSMQFLRAWIDPANPWPETCYTLLLCGSVNKNDLHAMRFLRLANTHPREGESLTHFLQRYQRAANDLEGLCSEYHLQTLLNYALGRYPELADTVKSVCCKPRGMDEFFRAYEYLSPIGFYFPKAPPLSALEANLLTN</sequence>
<evidence type="ECO:0000313" key="2">
    <source>
        <dbReference type="EMBL" id="KAA8913349.1"/>
    </source>
</evidence>
<feature type="compositionally biased region" description="Low complexity" evidence="1">
    <location>
        <begin position="106"/>
        <end position="123"/>
    </location>
</feature>
<dbReference type="Proteomes" id="UP000761534">
    <property type="component" value="Unassembled WGS sequence"/>
</dbReference>